<reference evidence="3 4" key="1">
    <citation type="submission" date="2022-10" db="EMBL/GenBank/DDBJ databases">
        <title>Defluviimonas sp. nov., isolated from ocean surface sediments.</title>
        <authorList>
            <person name="He W."/>
            <person name="Wang L."/>
            <person name="Zhang D.-F."/>
        </authorList>
    </citation>
    <scope>NUCLEOTIDE SEQUENCE [LARGE SCALE GENOMIC DNA]</scope>
    <source>
        <strain evidence="3 4">WL0050</strain>
    </source>
</reference>
<proteinExistence type="predicted"/>
<feature type="domain" description="HMA" evidence="2">
    <location>
        <begin position="1"/>
        <end position="62"/>
    </location>
</feature>
<dbReference type="PROSITE" id="PS01047">
    <property type="entry name" value="HMA_1"/>
    <property type="match status" value="1"/>
</dbReference>
<dbReference type="CDD" id="cd00371">
    <property type="entry name" value="HMA"/>
    <property type="match status" value="1"/>
</dbReference>
<organism evidence="3 4">
    <name type="scientific">Albidovulum litorale</name>
    <dbReference type="NCBI Taxonomy" id="2984134"/>
    <lineage>
        <taxon>Bacteria</taxon>
        <taxon>Pseudomonadati</taxon>
        <taxon>Pseudomonadota</taxon>
        <taxon>Alphaproteobacteria</taxon>
        <taxon>Rhodobacterales</taxon>
        <taxon>Paracoccaceae</taxon>
        <taxon>Albidovulum</taxon>
    </lineage>
</organism>
<dbReference type="EMBL" id="JAOWKZ010000001">
    <property type="protein sequence ID" value="MCV2871082.1"/>
    <property type="molecule type" value="Genomic_DNA"/>
</dbReference>
<evidence type="ECO:0000256" key="1">
    <source>
        <dbReference type="ARBA" id="ARBA00022723"/>
    </source>
</evidence>
<evidence type="ECO:0000313" key="3">
    <source>
        <dbReference type="EMBL" id="MCV2871082.1"/>
    </source>
</evidence>
<dbReference type="InterPro" id="IPR006121">
    <property type="entry name" value="HMA_dom"/>
</dbReference>
<dbReference type="Proteomes" id="UP001652564">
    <property type="component" value="Unassembled WGS sequence"/>
</dbReference>
<evidence type="ECO:0000259" key="2">
    <source>
        <dbReference type="PROSITE" id="PS50846"/>
    </source>
</evidence>
<dbReference type="Gene3D" id="3.30.70.100">
    <property type="match status" value="1"/>
</dbReference>
<dbReference type="Pfam" id="PF00403">
    <property type="entry name" value="HMA"/>
    <property type="match status" value="1"/>
</dbReference>
<evidence type="ECO:0000313" key="4">
    <source>
        <dbReference type="Proteomes" id="UP001652564"/>
    </source>
</evidence>
<sequence length="65" mass="6951">MKLSIPDMSCGHCKASVERTIIDLDSHADVVVDLNARTADVRTTAPAEAVLTVLKAEGYPATILR</sequence>
<dbReference type="InterPro" id="IPR017969">
    <property type="entry name" value="Heavy-metal-associated_CS"/>
</dbReference>
<dbReference type="SUPFAM" id="SSF55008">
    <property type="entry name" value="HMA, heavy metal-associated domain"/>
    <property type="match status" value="1"/>
</dbReference>
<dbReference type="InterPro" id="IPR036163">
    <property type="entry name" value="HMA_dom_sf"/>
</dbReference>
<dbReference type="RefSeq" id="WP_263738273.1">
    <property type="nucleotide sequence ID" value="NZ_JAOWKZ010000001.1"/>
</dbReference>
<keyword evidence="1" id="KW-0479">Metal-binding</keyword>
<name>A0ABT2ZIX9_9RHOB</name>
<keyword evidence="4" id="KW-1185">Reference proteome</keyword>
<accession>A0ABT2ZIX9</accession>
<dbReference type="PROSITE" id="PS50846">
    <property type="entry name" value="HMA_2"/>
    <property type="match status" value="1"/>
</dbReference>
<protein>
    <submittedName>
        <fullName evidence="3">Heavy-metal-associated domain-containing protein</fullName>
    </submittedName>
</protein>
<gene>
    <name evidence="3" type="ORF">OEZ71_02105</name>
</gene>
<comment type="caution">
    <text evidence="3">The sequence shown here is derived from an EMBL/GenBank/DDBJ whole genome shotgun (WGS) entry which is preliminary data.</text>
</comment>